<dbReference type="PANTHER" id="PTHR30005">
    <property type="entry name" value="EXOPOLYPHOSPHATASE"/>
    <property type="match status" value="1"/>
</dbReference>
<dbReference type="InterPro" id="IPR050273">
    <property type="entry name" value="GppA/Ppx_hydrolase"/>
</dbReference>
<dbReference type="InterPro" id="IPR043129">
    <property type="entry name" value="ATPase_NBD"/>
</dbReference>
<dbReference type="Proteomes" id="UP000019243">
    <property type="component" value="Unassembled WGS sequence"/>
</dbReference>
<dbReference type="PANTHER" id="PTHR30005:SF0">
    <property type="entry name" value="RETROGRADE REGULATION PROTEIN 2"/>
    <property type="match status" value="1"/>
</dbReference>
<comment type="caution">
    <text evidence="3">The sequence shown here is derived from an EMBL/GenBank/DDBJ whole genome shotgun (WGS) entry which is preliminary data.</text>
</comment>
<dbReference type="RefSeq" id="WP_035314758.1">
    <property type="nucleotide sequence ID" value="NZ_AODH01000029.1"/>
</dbReference>
<keyword evidence="4" id="KW-1185">Reference proteome</keyword>
<evidence type="ECO:0000313" key="4">
    <source>
        <dbReference type="Proteomes" id="UP000019243"/>
    </source>
</evidence>
<reference evidence="3 4" key="1">
    <citation type="submission" date="2012-12" db="EMBL/GenBank/DDBJ databases">
        <title>Novel taxa of Listeriaceae from agricultural environments in the United States.</title>
        <authorList>
            <person name="den Bakker H.C."/>
            <person name="Allred A."/>
            <person name="Warchocki S."/>
            <person name="Wright E.M."/>
            <person name="Burrell A."/>
            <person name="Nightingale K.K."/>
            <person name="Kephart D."/>
            <person name="Wiedmann M."/>
        </authorList>
    </citation>
    <scope>NUCLEOTIDE SEQUENCE [LARGE SCALE GENOMIC DNA]</scope>
    <source>
        <strain evidence="3 4">FSL F6-1037</strain>
    </source>
</reference>
<name>W7CU00_9LIST</name>
<evidence type="ECO:0000313" key="3">
    <source>
        <dbReference type="EMBL" id="EUJ39266.1"/>
    </source>
</evidence>
<dbReference type="Pfam" id="PF02541">
    <property type="entry name" value="Ppx-GppA"/>
    <property type="match status" value="1"/>
</dbReference>
<evidence type="ECO:0000256" key="1">
    <source>
        <dbReference type="ARBA" id="ARBA00007125"/>
    </source>
</evidence>
<proteinExistence type="inferred from homology"/>
<organism evidence="3 4">
    <name type="scientific">Brochothrix campestris FSL F6-1037</name>
    <dbReference type="NCBI Taxonomy" id="1265861"/>
    <lineage>
        <taxon>Bacteria</taxon>
        <taxon>Bacillati</taxon>
        <taxon>Bacillota</taxon>
        <taxon>Bacilli</taxon>
        <taxon>Bacillales</taxon>
        <taxon>Listeriaceae</taxon>
        <taxon>Brochothrix</taxon>
    </lineage>
</organism>
<comment type="similarity">
    <text evidence="1">Belongs to the GppA/Ppx family.</text>
</comment>
<protein>
    <submittedName>
        <fullName evidence="3">Ppx/GppA phosphatase family protein</fullName>
    </submittedName>
</protein>
<accession>W7CU00</accession>
<dbReference type="OrthoDB" id="9807195at2"/>
<dbReference type="EMBL" id="AODH01000029">
    <property type="protein sequence ID" value="EUJ39266.1"/>
    <property type="molecule type" value="Genomic_DNA"/>
</dbReference>
<dbReference type="Gene3D" id="3.30.420.150">
    <property type="entry name" value="Exopolyphosphatase. Domain 2"/>
    <property type="match status" value="1"/>
</dbReference>
<evidence type="ECO:0000259" key="2">
    <source>
        <dbReference type="Pfam" id="PF02541"/>
    </source>
</evidence>
<dbReference type="STRING" id="1265861.BCAMP_07720"/>
<dbReference type="InterPro" id="IPR003695">
    <property type="entry name" value="Ppx_GppA_N"/>
</dbReference>
<dbReference type="Gene3D" id="3.30.420.40">
    <property type="match status" value="1"/>
</dbReference>
<sequence length="305" mass="32930">MTVIAIIDMGSNAIRLTIYETLTNEETRVIAKHTAFTRLSEGMSSGGVIATEKIAEAVVVLAGFSKIMKRLGVQRYQAIATAAARRAVNRAVLFERIASETGIKMALITGEEEATYDFLGVKKGLPNLQEAVIIDTGGGSCELIYMKRGEISALVSLPMGAVTLTNRFGTATYEWSSERLIQMETQLETAFEQLIFLQEAKGVPCVAVGGSNRSVARVANGTEETVHAQVMDTAEVLAIIATIQSSTLLQRQAIPALGKKRSETIVAGLAPLKVLLRYIDSPQLVFSECGLKEGVLESMCRQINE</sequence>
<feature type="domain" description="Ppx/GppA phosphatase N-terminal" evidence="2">
    <location>
        <begin position="27"/>
        <end position="300"/>
    </location>
</feature>
<dbReference type="AlphaFoldDB" id="W7CU00"/>
<dbReference type="SUPFAM" id="SSF53067">
    <property type="entry name" value="Actin-like ATPase domain"/>
    <property type="match status" value="2"/>
</dbReference>
<gene>
    <name evidence="3" type="ORF">BCAMP_07720</name>
</gene>